<name>A0A6L9L5G6_9BACT</name>
<comment type="caution">
    <text evidence="1">The sequence shown here is derived from an EMBL/GenBank/DDBJ whole genome shotgun (WGS) entry which is preliminary data.</text>
</comment>
<organism evidence="1 2">
    <name type="scientific">Spirosoma terrae</name>
    <dbReference type="NCBI Taxonomy" id="1968276"/>
    <lineage>
        <taxon>Bacteria</taxon>
        <taxon>Pseudomonadati</taxon>
        <taxon>Bacteroidota</taxon>
        <taxon>Cytophagia</taxon>
        <taxon>Cytophagales</taxon>
        <taxon>Cytophagaceae</taxon>
        <taxon>Spirosoma</taxon>
    </lineage>
</organism>
<dbReference type="RefSeq" id="WP_163948035.1">
    <property type="nucleotide sequence ID" value="NZ_JAAFZH010000004.1"/>
</dbReference>
<dbReference type="AlphaFoldDB" id="A0A6L9L5G6"/>
<dbReference type="EMBL" id="JAAFZH010000004">
    <property type="protein sequence ID" value="NDU95630.1"/>
    <property type="molecule type" value="Genomic_DNA"/>
</dbReference>
<sequence length="76" mass="8552">MTVDQKEDLQKELWVLLDKYQIREAVFAARILENGELFLMTGGQPHSQNTVAALTSKMSEHAKLTTIALIANPRNL</sequence>
<reference evidence="1 2" key="1">
    <citation type="submission" date="2020-02" db="EMBL/GenBank/DDBJ databases">
        <title>Draft genome sequence of two Spirosoma agri KCTC 52727 and Spirosoma terrae KCTC 52035.</title>
        <authorList>
            <person name="Rojas J."/>
            <person name="Ambika Manirajan B."/>
            <person name="Suarez C."/>
            <person name="Ratering S."/>
            <person name="Schnell S."/>
        </authorList>
    </citation>
    <scope>NUCLEOTIDE SEQUENCE [LARGE SCALE GENOMIC DNA]</scope>
    <source>
        <strain evidence="1 2">KCTC 52035</strain>
    </source>
</reference>
<accession>A0A6L9L5G6</accession>
<proteinExistence type="predicted"/>
<keyword evidence="2" id="KW-1185">Reference proteome</keyword>
<dbReference type="Proteomes" id="UP000474175">
    <property type="component" value="Unassembled WGS sequence"/>
</dbReference>
<gene>
    <name evidence="1" type="ORF">GK108_12165</name>
</gene>
<evidence type="ECO:0000313" key="1">
    <source>
        <dbReference type="EMBL" id="NDU95630.1"/>
    </source>
</evidence>
<protein>
    <submittedName>
        <fullName evidence="1">Uncharacterized protein</fullName>
    </submittedName>
</protein>
<evidence type="ECO:0000313" key="2">
    <source>
        <dbReference type="Proteomes" id="UP000474175"/>
    </source>
</evidence>